<accession>A0A9P8CZP0</accession>
<feature type="compositionally biased region" description="Basic and acidic residues" evidence="9">
    <location>
        <begin position="631"/>
        <end position="645"/>
    </location>
</feature>
<comment type="similarity">
    <text evidence="2 8">Belongs to the NAC-beta family.</text>
</comment>
<keyword evidence="5" id="KW-1133">Transmembrane helix</keyword>
<feature type="domain" description="NAC-A/B" evidence="10">
    <location>
        <begin position="514"/>
        <end position="577"/>
    </location>
</feature>
<feature type="compositionally biased region" description="Basic residues" evidence="9">
    <location>
        <begin position="500"/>
        <end position="511"/>
    </location>
</feature>
<feature type="repeat" description="Solcar" evidence="7">
    <location>
        <begin position="228"/>
        <end position="314"/>
    </location>
</feature>
<dbReference type="GO" id="GO:0016020">
    <property type="term" value="C:membrane"/>
    <property type="evidence" value="ECO:0007669"/>
    <property type="project" value="UniProtKB-SubCell"/>
</dbReference>
<comment type="caution">
    <text evidence="11">The sequence shown here is derived from an EMBL/GenBank/DDBJ whole genome shotgun (WGS) entry which is preliminary data.</text>
</comment>
<dbReference type="InterPro" id="IPR023395">
    <property type="entry name" value="MCP_dom_sf"/>
</dbReference>
<comment type="subunit">
    <text evidence="8">Part of the nascent polypeptide-associated complex (NAC).</text>
</comment>
<feature type="compositionally biased region" description="Acidic residues" evidence="9">
    <location>
        <begin position="617"/>
        <end position="627"/>
    </location>
</feature>
<evidence type="ECO:0000256" key="6">
    <source>
        <dbReference type="ARBA" id="ARBA00023136"/>
    </source>
</evidence>
<dbReference type="Gene3D" id="2.20.70.30">
    <property type="entry name" value="Nascent polypeptide-associated complex domain"/>
    <property type="match status" value="1"/>
</dbReference>
<evidence type="ECO:0000256" key="4">
    <source>
        <dbReference type="ARBA" id="ARBA00022737"/>
    </source>
</evidence>
<evidence type="ECO:0000313" key="11">
    <source>
        <dbReference type="EMBL" id="KAG9320440.1"/>
    </source>
</evidence>
<feature type="region of interest" description="Disordered" evidence="9">
    <location>
        <begin position="491"/>
        <end position="513"/>
    </location>
</feature>
<dbReference type="CDD" id="cd22055">
    <property type="entry name" value="NAC_BTF3"/>
    <property type="match status" value="1"/>
</dbReference>
<dbReference type="Gene3D" id="1.50.40.10">
    <property type="entry name" value="Mitochondrial carrier domain"/>
    <property type="match status" value="1"/>
</dbReference>
<comment type="subcellular location">
    <subcellularLocation>
        <location evidence="1">Membrane</location>
        <topology evidence="1">Multi-pass membrane protein</topology>
    </subcellularLocation>
</comment>
<evidence type="ECO:0000313" key="12">
    <source>
        <dbReference type="Proteomes" id="UP000717515"/>
    </source>
</evidence>
<dbReference type="SMART" id="SM01407">
    <property type="entry name" value="NAC"/>
    <property type="match status" value="1"/>
</dbReference>
<keyword evidence="8" id="KW-0804">Transcription</keyword>
<dbReference type="PANTHER" id="PTHR24089">
    <property type="entry name" value="SOLUTE CARRIER FAMILY 25"/>
    <property type="match status" value="1"/>
</dbReference>
<feature type="repeat" description="Solcar" evidence="7">
    <location>
        <begin position="358"/>
        <end position="468"/>
    </location>
</feature>
<dbReference type="AlphaFoldDB" id="A0A9P8CZP0"/>
<dbReference type="InterPro" id="IPR002715">
    <property type="entry name" value="Nas_poly-pep-assoc_cplx_dom"/>
</dbReference>
<keyword evidence="3 7" id="KW-0812">Transmembrane</keyword>
<gene>
    <name evidence="11" type="ORF">KVV02_003128</name>
</gene>
<evidence type="ECO:0000256" key="5">
    <source>
        <dbReference type="ARBA" id="ARBA00022989"/>
    </source>
</evidence>
<dbReference type="Pfam" id="PF01849">
    <property type="entry name" value="NAC"/>
    <property type="match status" value="1"/>
</dbReference>
<dbReference type="EMBL" id="JAIFTL010000290">
    <property type="protein sequence ID" value="KAG9320440.1"/>
    <property type="molecule type" value="Genomic_DNA"/>
</dbReference>
<evidence type="ECO:0000256" key="2">
    <source>
        <dbReference type="ARBA" id="ARBA00005296"/>
    </source>
</evidence>
<evidence type="ECO:0000256" key="7">
    <source>
        <dbReference type="PROSITE-ProRule" id="PRU00282"/>
    </source>
</evidence>
<dbReference type="InterPro" id="IPR038187">
    <property type="entry name" value="NAC_A/B_dom_sf"/>
</dbReference>
<evidence type="ECO:0000256" key="1">
    <source>
        <dbReference type="ARBA" id="ARBA00004141"/>
    </source>
</evidence>
<dbReference type="SUPFAM" id="SSF103506">
    <property type="entry name" value="Mitochondrial carrier"/>
    <property type="match status" value="1"/>
</dbReference>
<feature type="repeat" description="Solcar" evidence="7">
    <location>
        <begin position="73"/>
        <end position="194"/>
    </location>
</feature>
<dbReference type="GO" id="GO:0005854">
    <property type="term" value="C:nascent polypeptide-associated complex"/>
    <property type="evidence" value="ECO:0007669"/>
    <property type="project" value="UniProtKB-ARBA"/>
</dbReference>
<dbReference type="FunFam" id="2.20.70.30:FF:000001">
    <property type="entry name" value="Transcription factor BTF3 homolog"/>
    <property type="match status" value="1"/>
</dbReference>
<dbReference type="PROSITE" id="PS51151">
    <property type="entry name" value="NAC_AB"/>
    <property type="match status" value="1"/>
</dbReference>
<keyword evidence="4" id="KW-0677">Repeat</keyword>
<keyword evidence="8" id="KW-0805">Transcription regulation</keyword>
<feature type="region of interest" description="Disordered" evidence="9">
    <location>
        <begin position="606"/>
        <end position="645"/>
    </location>
</feature>
<dbReference type="InterPro" id="IPR018108">
    <property type="entry name" value="MCP_transmembrane"/>
</dbReference>
<evidence type="ECO:0000256" key="8">
    <source>
        <dbReference type="RuleBase" id="RU361272"/>
    </source>
</evidence>
<keyword evidence="6 7" id="KW-0472">Membrane</keyword>
<dbReference type="PROSITE" id="PS50920">
    <property type="entry name" value="SOLCAR"/>
    <property type="match status" value="3"/>
</dbReference>
<dbReference type="Proteomes" id="UP000717515">
    <property type="component" value="Unassembled WGS sequence"/>
</dbReference>
<evidence type="ECO:0000256" key="3">
    <source>
        <dbReference type="ARBA" id="ARBA00022692"/>
    </source>
</evidence>
<reference evidence="11" key="1">
    <citation type="submission" date="2021-07" db="EMBL/GenBank/DDBJ databases">
        <title>Draft genome of Mortierella alpina, strain LL118, isolated from an aspen leaf litter sample.</title>
        <authorList>
            <person name="Yang S."/>
            <person name="Vinatzer B.A."/>
        </authorList>
    </citation>
    <scope>NUCLEOTIDE SEQUENCE</scope>
    <source>
        <strain evidence="11">LL118</strain>
    </source>
</reference>
<dbReference type="Pfam" id="PF00153">
    <property type="entry name" value="Mito_carr"/>
    <property type="match status" value="4"/>
</dbReference>
<sequence>MVDSGFATIQGSASSVFVETVANTTSALTATPTNTSCITLDTPNTDTSIRAAPTAASGTQHDRKSIAIGSPTLTKAETVFCGATAGVVSRFVIAPLDVVKIRLQLQTQRKELPRMLRRKAGTQGEMRLRLDVGSTNASRTMALQPKYRGMLSGIATIAREEGIRGLWKGNMAAEYLYLTYGGMQFLIYQQTKSFLSRTADVSAQQAKMLNLTGYRAQGAQVFTAVTGSSSVQSFISGATAGIMATACTYPFDLLRTRFAVQRDVKVYTGVLQAFQHIFRKDGVQGFYRGMAPALIQVIPYMGVMFGSYDSLKQVASWLKARAALETSKPTFTSAPASKATFSSTSDPPPQLKTAERLLLGVEDMICGALSGLISKTAVYPLDMVRKRLQIQGSEQQKVNLGVFTSPSTSTAAAKSSVEALPTSVWSCMRQIVRREGYLALYKGLLPGLLKAAPASAVTFLVFSQAGAMVERDKLFSLYSAIMNPEKLAKLQKANQGRAKGAPRRNAPKVHRPVAQDDRKLMGALEKLALVNQPYVEEVNMFLEQGTVLHFRAPKAAAASNTYAIFGRGEEKELTELVPGILNQLGPDAMANLRRLAQSYQQTAAGQAAMAAAGVKPDDDDDEDEVPDLVESFEKTSVEEDKAEIA</sequence>
<organism evidence="11 12">
    <name type="scientific">Mortierella alpina</name>
    <name type="common">Oleaginous fungus</name>
    <name type="synonym">Mortierella renispora</name>
    <dbReference type="NCBI Taxonomy" id="64518"/>
    <lineage>
        <taxon>Eukaryota</taxon>
        <taxon>Fungi</taxon>
        <taxon>Fungi incertae sedis</taxon>
        <taxon>Mucoromycota</taxon>
        <taxon>Mortierellomycotina</taxon>
        <taxon>Mortierellomycetes</taxon>
        <taxon>Mortierellales</taxon>
        <taxon>Mortierellaceae</taxon>
        <taxon>Mortierella</taxon>
    </lineage>
</organism>
<evidence type="ECO:0000259" key="10">
    <source>
        <dbReference type="PROSITE" id="PS51151"/>
    </source>
</evidence>
<name>A0A9P8CZP0_MORAP</name>
<proteinExistence type="inferred from homology"/>
<protein>
    <recommendedName>
        <fullName evidence="8">Nascent polypeptide-associated complex subunit beta</fullName>
    </recommendedName>
</protein>
<evidence type="ECO:0000256" key="9">
    <source>
        <dbReference type="SAM" id="MobiDB-lite"/>
    </source>
</evidence>